<feature type="binding site" evidence="10">
    <location>
        <position position="236"/>
    </location>
    <ligand>
        <name>Mg(2+)</name>
        <dbReference type="ChEBI" id="CHEBI:18420"/>
    </ligand>
</feature>
<comment type="subunit">
    <text evidence="10">Homodimer. Heterotetramer of two MnmE and two MnmG subunits.</text>
</comment>
<comment type="cofactor">
    <cofactor evidence="10">
        <name>K(+)</name>
        <dbReference type="ChEBI" id="CHEBI:29103"/>
    </cofactor>
    <text evidence="10">Binds 1 potassium ion per subunit.</text>
</comment>
<dbReference type="CDD" id="cd14858">
    <property type="entry name" value="TrmE_N"/>
    <property type="match status" value="1"/>
</dbReference>
<evidence type="ECO:0000256" key="11">
    <source>
        <dbReference type="RuleBase" id="RU003313"/>
    </source>
</evidence>
<dbReference type="GO" id="GO:0003924">
    <property type="term" value="F:GTPase activity"/>
    <property type="evidence" value="ECO:0007669"/>
    <property type="project" value="UniProtKB-UniRule"/>
</dbReference>
<dbReference type="NCBIfam" id="TIGR00450">
    <property type="entry name" value="mnmE_trmE_thdF"/>
    <property type="match status" value="1"/>
</dbReference>
<dbReference type="InterPro" id="IPR025867">
    <property type="entry name" value="MnmE_helical"/>
</dbReference>
<feature type="binding site" evidence="10">
    <location>
        <position position="126"/>
    </location>
    <ligand>
        <name>(6S)-5-formyl-5,6,7,8-tetrahydrofolate</name>
        <dbReference type="ChEBI" id="CHEBI:57457"/>
    </ligand>
</feature>
<dbReference type="Pfam" id="PF01926">
    <property type="entry name" value="MMR_HSR1"/>
    <property type="match status" value="1"/>
</dbReference>
<reference evidence="13 14" key="1">
    <citation type="submission" date="2016-10" db="EMBL/GenBank/DDBJ databases">
        <authorList>
            <person name="de Groot N.N."/>
        </authorList>
    </citation>
    <scope>NUCLEOTIDE SEQUENCE [LARGE SCALE GENOMIC DNA]</scope>
    <source>
        <strain evidence="13">1</strain>
    </source>
</reference>
<dbReference type="InterPro" id="IPR027417">
    <property type="entry name" value="P-loop_NTPase"/>
</dbReference>
<comment type="subcellular location">
    <subcellularLocation>
        <location evidence="10">Cytoplasm</location>
    </subcellularLocation>
</comment>
<evidence type="ECO:0000256" key="9">
    <source>
        <dbReference type="ARBA" id="ARBA00023134"/>
    </source>
</evidence>
<dbReference type="SUPFAM" id="SSF52540">
    <property type="entry name" value="P-loop containing nucleoside triphosphate hydrolases"/>
    <property type="match status" value="1"/>
</dbReference>
<keyword evidence="7 10" id="KW-0460">Magnesium</keyword>
<evidence type="ECO:0000313" key="14">
    <source>
        <dbReference type="Proteomes" id="UP000198729"/>
    </source>
</evidence>
<dbReference type="STRING" id="51642.NSMM_410035"/>
<dbReference type="Pfam" id="PF10396">
    <property type="entry name" value="TrmE_N"/>
    <property type="match status" value="1"/>
</dbReference>
<keyword evidence="9 10" id="KW-0342">GTP-binding</keyword>
<dbReference type="InterPro" id="IPR027368">
    <property type="entry name" value="MnmE_dom2"/>
</dbReference>
<feature type="binding site" evidence="10">
    <location>
        <position position="458"/>
    </location>
    <ligand>
        <name>(6S)-5-formyl-5,6,7,8-tetrahydrofolate</name>
        <dbReference type="ChEBI" id="CHEBI:57457"/>
    </ligand>
</feature>
<evidence type="ECO:0000256" key="6">
    <source>
        <dbReference type="ARBA" id="ARBA00022801"/>
    </source>
</evidence>
<evidence type="ECO:0000256" key="7">
    <source>
        <dbReference type="ARBA" id="ARBA00022842"/>
    </source>
</evidence>
<accession>A0A1G5SG08</accession>
<evidence type="ECO:0000256" key="1">
    <source>
        <dbReference type="ARBA" id="ARBA00011043"/>
    </source>
</evidence>
<dbReference type="InterPro" id="IPR018948">
    <property type="entry name" value="GTP-bd_TrmE_N"/>
</dbReference>
<dbReference type="Proteomes" id="UP000198729">
    <property type="component" value="Unassembled WGS sequence"/>
</dbReference>
<comment type="function">
    <text evidence="10">Exhibits a very high intrinsic GTPase hydrolysis rate. Involved in the addition of a carboxymethylaminomethyl (cmnm) group at the wobble position (U34) of certain tRNAs, forming tRNA-cmnm(5)s(2)U34.</text>
</comment>
<dbReference type="Pfam" id="PF12631">
    <property type="entry name" value="MnmE_helical"/>
    <property type="match status" value="1"/>
</dbReference>
<dbReference type="EMBL" id="FMWO01000049">
    <property type="protein sequence ID" value="SCZ85800.1"/>
    <property type="molecule type" value="Genomic_DNA"/>
</dbReference>
<comment type="similarity">
    <text evidence="1 10 11">Belongs to the TRAFAC class TrmE-Era-EngA-EngB-Septin-like GTPase superfamily. TrmE GTPase family.</text>
</comment>
<proteinExistence type="inferred from homology"/>
<dbReference type="Gene3D" id="3.40.50.300">
    <property type="entry name" value="P-loop containing nucleotide triphosphate hydrolases"/>
    <property type="match status" value="1"/>
</dbReference>
<feature type="domain" description="TrmE-type G" evidence="12">
    <location>
        <begin position="222"/>
        <end position="379"/>
    </location>
</feature>
<keyword evidence="2 10" id="KW-0963">Cytoplasm</keyword>
<dbReference type="InterPro" id="IPR027266">
    <property type="entry name" value="TrmE/GcvT-like"/>
</dbReference>
<dbReference type="SMART" id="SM00173">
    <property type="entry name" value="RAS"/>
    <property type="match status" value="1"/>
</dbReference>
<dbReference type="Gene3D" id="3.30.1360.120">
    <property type="entry name" value="Probable tRNA modification gtpase trme, domain 1"/>
    <property type="match status" value="1"/>
</dbReference>
<evidence type="ECO:0000256" key="4">
    <source>
        <dbReference type="ARBA" id="ARBA00022723"/>
    </source>
</evidence>
<dbReference type="InterPro" id="IPR031168">
    <property type="entry name" value="G_TrmE"/>
</dbReference>
<keyword evidence="14" id="KW-1185">Reference proteome</keyword>
<evidence type="ECO:0000259" key="12">
    <source>
        <dbReference type="PROSITE" id="PS51709"/>
    </source>
</evidence>
<evidence type="ECO:0000313" key="13">
    <source>
        <dbReference type="EMBL" id="SCZ85800.1"/>
    </source>
</evidence>
<protein>
    <recommendedName>
        <fullName evidence="10">tRNA modification GTPase MnmE</fullName>
        <ecNumber evidence="10">3.6.-.-</ecNumber>
    </recommendedName>
</protein>
<dbReference type="GO" id="GO:0046872">
    <property type="term" value="F:metal ion binding"/>
    <property type="evidence" value="ECO:0007669"/>
    <property type="project" value="UniProtKB-KW"/>
</dbReference>
<dbReference type="NCBIfam" id="NF003661">
    <property type="entry name" value="PRK05291.1-3"/>
    <property type="match status" value="1"/>
</dbReference>
<dbReference type="PANTHER" id="PTHR42714:SF2">
    <property type="entry name" value="TRNA MODIFICATION GTPASE GTPBP3, MITOCHONDRIAL"/>
    <property type="match status" value="1"/>
</dbReference>
<dbReference type="PRINTS" id="PR00449">
    <property type="entry name" value="RASTRNSFRMNG"/>
</dbReference>
<keyword evidence="5 10" id="KW-0547">Nucleotide-binding</keyword>
<feature type="binding site" evidence="10">
    <location>
        <begin position="232"/>
        <end position="237"/>
    </location>
    <ligand>
        <name>GTP</name>
        <dbReference type="ChEBI" id="CHEBI:37565"/>
    </ligand>
</feature>
<evidence type="ECO:0000256" key="3">
    <source>
        <dbReference type="ARBA" id="ARBA00022694"/>
    </source>
</evidence>
<keyword evidence="6 10" id="KW-0378">Hydrolase</keyword>
<dbReference type="GO" id="GO:0030488">
    <property type="term" value="P:tRNA methylation"/>
    <property type="evidence" value="ECO:0007669"/>
    <property type="project" value="TreeGrafter"/>
</dbReference>
<dbReference type="InterPro" id="IPR005225">
    <property type="entry name" value="Small_GTP-bd"/>
</dbReference>
<dbReference type="GO" id="GO:0005829">
    <property type="term" value="C:cytosol"/>
    <property type="evidence" value="ECO:0007669"/>
    <property type="project" value="TreeGrafter"/>
</dbReference>
<dbReference type="RefSeq" id="WP_218121047.1">
    <property type="nucleotide sequence ID" value="NZ_FMWO01000049.1"/>
</dbReference>
<evidence type="ECO:0000256" key="5">
    <source>
        <dbReference type="ARBA" id="ARBA00022741"/>
    </source>
</evidence>
<dbReference type="GO" id="GO:0005525">
    <property type="term" value="F:GTP binding"/>
    <property type="evidence" value="ECO:0007669"/>
    <property type="project" value="UniProtKB-UniRule"/>
</dbReference>
<dbReference type="InterPro" id="IPR004520">
    <property type="entry name" value="GTPase_MnmE"/>
</dbReference>
<feature type="binding site" evidence="10">
    <location>
        <begin position="251"/>
        <end position="257"/>
    </location>
    <ligand>
        <name>GTP</name>
        <dbReference type="ChEBI" id="CHEBI:37565"/>
    </ligand>
</feature>
<dbReference type="EC" id="3.6.-.-" evidence="10"/>
<feature type="binding site" evidence="10">
    <location>
        <position position="30"/>
    </location>
    <ligand>
        <name>(6S)-5-formyl-5,6,7,8-tetrahydrofolate</name>
        <dbReference type="ChEBI" id="CHEBI:57457"/>
    </ligand>
</feature>
<dbReference type="HAMAP" id="MF_00379">
    <property type="entry name" value="GTPase_MnmE"/>
    <property type="match status" value="1"/>
</dbReference>
<keyword evidence="8 10" id="KW-0630">Potassium</keyword>
<dbReference type="CDD" id="cd04164">
    <property type="entry name" value="trmE"/>
    <property type="match status" value="1"/>
</dbReference>
<dbReference type="PANTHER" id="PTHR42714">
    <property type="entry name" value="TRNA MODIFICATION GTPASE GTPBP3"/>
    <property type="match status" value="1"/>
</dbReference>
<dbReference type="NCBIfam" id="TIGR00231">
    <property type="entry name" value="small_GTP"/>
    <property type="match status" value="1"/>
</dbReference>
<dbReference type="InterPro" id="IPR006073">
    <property type="entry name" value="GTP-bd"/>
</dbReference>
<gene>
    <name evidence="10 13" type="primary">trmE</name>
    <name evidence="10" type="synonym">mnmE</name>
    <name evidence="13" type="ORF">NSMM_410035</name>
</gene>
<evidence type="ECO:0000256" key="2">
    <source>
        <dbReference type="ARBA" id="ARBA00022490"/>
    </source>
</evidence>
<name>A0A1G5SG08_9PROT</name>
<feature type="binding site" evidence="10">
    <location>
        <begin position="276"/>
        <end position="279"/>
    </location>
    <ligand>
        <name>GTP</name>
        <dbReference type="ChEBI" id="CHEBI:37565"/>
    </ligand>
</feature>
<dbReference type="PROSITE" id="PS51709">
    <property type="entry name" value="G_TRME"/>
    <property type="match status" value="1"/>
</dbReference>
<dbReference type="GO" id="GO:0002098">
    <property type="term" value="P:tRNA wobble uridine modification"/>
    <property type="evidence" value="ECO:0007669"/>
    <property type="project" value="TreeGrafter"/>
</dbReference>
<comment type="caution">
    <text evidence="10">Lacks conserved residue(s) required for the propagation of feature annotation.</text>
</comment>
<evidence type="ECO:0000256" key="10">
    <source>
        <dbReference type="HAMAP-Rule" id="MF_00379"/>
    </source>
</evidence>
<dbReference type="FunFam" id="3.40.50.300:FF:001376">
    <property type="entry name" value="tRNA modification GTPase MnmE"/>
    <property type="match status" value="1"/>
</dbReference>
<feature type="binding site" evidence="10">
    <location>
        <position position="87"/>
    </location>
    <ligand>
        <name>(6S)-5-formyl-5,6,7,8-tetrahydrofolate</name>
        <dbReference type="ChEBI" id="CHEBI:57457"/>
    </ligand>
</feature>
<keyword evidence="4 10" id="KW-0479">Metal-binding</keyword>
<dbReference type="AlphaFoldDB" id="A0A1G5SG08"/>
<sequence length="458" mass="49230">MSMPVSPSGNHDIIAAVATPPGRGGVGIIRISGKNLQLLARVILGKLPEPRRVEFGGFLGEHGQVLDRGILLYFPAPHSYTGEDVVELHGHGGPVIMNLLLTRCLQLGARLAQPGEFTLRAFLNDKMDLLQAESVADLIDASTADAARCAMRSLNGEFSAAISRLVQALIELRVLVEATLDFPEEELDFLQSAQAIQQLQAIQQQLARVLAASRQGALLQSGINIVLVGQPNVGKSSLLNQLAHEDIAIVTEFPGTTRDTIRQSIEIEGIPLHLVDTAGLRETSDVIEQQGIARTHAAARQAGLVLLVLDSRQGMTAADQDILNNLPQELPVLTIYNKIDLSAEIPRIAENEYGMVIYLSAKNGEGIDLLKNALLQAIGWQGNIAGEGLYMARQRHLQALASASQHLQTAATLLDEGNTLELLAEELRLAQQALSAITGEFTADDLLGSIFSNFCIGK</sequence>
<dbReference type="Gene3D" id="1.20.120.430">
    <property type="entry name" value="tRNA modification GTPase MnmE domain 2"/>
    <property type="match status" value="1"/>
</dbReference>
<evidence type="ECO:0000256" key="8">
    <source>
        <dbReference type="ARBA" id="ARBA00022958"/>
    </source>
</evidence>
<feature type="binding site" evidence="10">
    <location>
        <position position="257"/>
    </location>
    <ligand>
        <name>Mg(2+)</name>
        <dbReference type="ChEBI" id="CHEBI:18420"/>
    </ligand>
</feature>
<organism evidence="13 14">
    <name type="scientific">Nitrosomonas mobilis</name>
    <dbReference type="NCBI Taxonomy" id="51642"/>
    <lineage>
        <taxon>Bacteria</taxon>
        <taxon>Pseudomonadati</taxon>
        <taxon>Pseudomonadota</taxon>
        <taxon>Betaproteobacteria</taxon>
        <taxon>Nitrosomonadales</taxon>
        <taxon>Nitrosomonadaceae</taxon>
        <taxon>Nitrosomonas</taxon>
    </lineage>
</organism>
<keyword evidence="3 10" id="KW-0819">tRNA processing</keyword>